<dbReference type="GO" id="GO:0004352">
    <property type="term" value="F:glutamate dehydrogenase (NAD+) activity"/>
    <property type="evidence" value="ECO:0007669"/>
    <property type="project" value="TreeGrafter"/>
</dbReference>
<dbReference type="OrthoDB" id="9803297at2"/>
<dbReference type="PANTHER" id="PTHR11606:SF13">
    <property type="entry name" value="GLUTAMATE DEHYDROGENASE 1, MITOCHONDRIAL"/>
    <property type="match status" value="1"/>
</dbReference>
<evidence type="ECO:0000256" key="6">
    <source>
        <dbReference type="PIRSR" id="PIRSR000185-3"/>
    </source>
</evidence>
<dbReference type="Gene3D" id="3.40.50.10860">
    <property type="entry name" value="Leucine Dehydrogenase, chain A, domain 1"/>
    <property type="match status" value="1"/>
</dbReference>
<dbReference type="FunFam" id="3.40.50.10860:FF:000003">
    <property type="entry name" value="Glutamate dehydrogenase"/>
    <property type="match status" value="1"/>
</dbReference>
<dbReference type="SUPFAM" id="SSF53223">
    <property type="entry name" value="Aminoacid dehydrogenase-like, N-terminal domain"/>
    <property type="match status" value="1"/>
</dbReference>
<feature type="site" description="Important for catalysis" evidence="6">
    <location>
        <position position="145"/>
    </location>
</feature>
<evidence type="ECO:0000256" key="5">
    <source>
        <dbReference type="PIRSR" id="PIRSR000185-2"/>
    </source>
</evidence>
<dbReference type="InterPro" id="IPR006095">
    <property type="entry name" value="Glu/Leu/Phe/Val/Trp_DH"/>
</dbReference>
<feature type="binding site" evidence="5">
    <location>
        <position position="189"/>
    </location>
    <ligand>
        <name>NAD(+)</name>
        <dbReference type="ChEBI" id="CHEBI:57540"/>
    </ligand>
</feature>
<dbReference type="GO" id="GO:0000166">
    <property type="term" value="F:nucleotide binding"/>
    <property type="evidence" value="ECO:0007669"/>
    <property type="project" value="UniProtKB-KW"/>
</dbReference>
<reference evidence="9 10" key="1">
    <citation type="submission" date="2019-01" db="EMBL/GenBank/DDBJ databases">
        <title>Draft genome sequence of Dictyobacter sp. Uno17.</title>
        <authorList>
            <person name="Wang C.M."/>
            <person name="Zheng Y."/>
            <person name="Sakai Y."/>
            <person name="Abe K."/>
            <person name="Yokota A."/>
            <person name="Yabe S."/>
        </authorList>
    </citation>
    <scope>NUCLEOTIDE SEQUENCE [LARGE SCALE GENOMIC DNA]</scope>
    <source>
        <strain evidence="9 10">Uno17</strain>
    </source>
</reference>
<evidence type="ECO:0000256" key="1">
    <source>
        <dbReference type="ARBA" id="ARBA00006382"/>
    </source>
</evidence>
<dbReference type="Pfam" id="PF00208">
    <property type="entry name" value="ELFV_dehydrog"/>
    <property type="match status" value="1"/>
</dbReference>
<dbReference type="GO" id="GO:0006538">
    <property type="term" value="P:L-glutamate catabolic process"/>
    <property type="evidence" value="ECO:0007669"/>
    <property type="project" value="TreeGrafter"/>
</dbReference>
<keyword evidence="2 3" id="KW-0560">Oxidoreductase</keyword>
<dbReference type="InterPro" id="IPR046346">
    <property type="entry name" value="Aminoacid_DH-like_N_sf"/>
</dbReference>
<dbReference type="InterPro" id="IPR014362">
    <property type="entry name" value="Glu_DH"/>
</dbReference>
<feature type="binding site" evidence="5">
    <location>
        <position position="220"/>
    </location>
    <ligand>
        <name>NAD(+)</name>
        <dbReference type="ChEBI" id="CHEBI:57540"/>
    </ligand>
</feature>
<dbReference type="PROSITE" id="PS00074">
    <property type="entry name" value="GLFV_DEHYDROGENASE"/>
    <property type="match status" value="1"/>
</dbReference>
<dbReference type="InterPro" id="IPR033922">
    <property type="entry name" value="NAD_bind_Glu_DH"/>
</dbReference>
<dbReference type="PRINTS" id="PR00082">
    <property type="entry name" value="GLFDHDRGNASE"/>
</dbReference>
<dbReference type="EMBL" id="BIXY01000020">
    <property type="protein sequence ID" value="GCF08254.1"/>
    <property type="molecule type" value="Genomic_DNA"/>
</dbReference>
<keyword evidence="10" id="KW-1185">Reference proteome</keyword>
<dbReference type="AlphaFoldDB" id="A0A5A5TBF9"/>
<feature type="binding site" evidence="5">
    <location>
        <position position="348"/>
    </location>
    <ligand>
        <name>substrate</name>
    </ligand>
</feature>
<dbReference type="InterPro" id="IPR036291">
    <property type="entry name" value="NAD(P)-bd_dom_sf"/>
</dbReference>
<keyword evidence="5" id="KW-0520">NAD</keyword>
<evidence type="ECO:0000313" key="10">
    <source>
        <dbReference type="Proteomes" id="UP000322530"/>
    </source>
</evidence>
<comment type="similarity">
    <text evidence="1 3 7">Belongs to the Glu/Leu/Phe/Val dehydrogenases family.</text>
</comment>
<keyword evidence="5" id="KW-0547">Nucleotide-binding</keyword>
<evidence type="ECO:0000256" key="7">
    <source>
        <dbReference type="RuleBase" id="RU004417"/>
    </source>
</evidence>
<sequence length="415" mass="45051">MQHFNAYEMAVQQFELAADKLDLSEDMRQILRAPKRELTVHFPVRLDDGSIKTITGYRVQHNVNRGPAKGGIRYSPDVTLDEVKALAMWMTWKCAVVGIPYGGAKGGVICDPKHMTRGELERLTRRFTTEISIIIGPHSDIPAPDVNTNSQVMAWMMDTYSMHSGFSVPAVVTGKPLSIGGSEGRNEATANGVLFVTRRAAHRAGMPLQGAHVSIQGFGNVGAIASRLFHNEGCKIVAVSDTTGGIYNEVGLDPAAVQRHKMAHGTVATYPAARRMGSAEVLEVPCDILVPAATEGVITEENAERVQARIIAEAANGPTTPEADTILFKKGCIVIPDILANAGGVTVSYFEWVQDLQSFFWHVEEITLRLEGIMNRAFDAVTGMAERSHCDLRLGANMLAISRVAEATLVRGIYP</sequence>
<evidence type="ECO:0000256" key="3">
    <source>
        <dbReference type="PIRNR" id="PIRNR000185"/>
    </source>
</evidence>
<dbReference type="Proteomes" id="UP000322530">
    <property type="component" value="Unassembled WGS sequence"/>
</dbReference>
<dbReference type="PIRSF" id="PIRSF000185">
    <property type="entry name" value="Glu_DH"/>
    <property type="match status" value="1"/>
</dbReference>
<feature type="domain" description="Glutamate/phenylalanine/leucine/valine/L-tryptophan dehydrogenase C-terminal" evidence="8">
    <location>
        <begin position="182"/>
        <end position="412"/>
    </location>
</feature>
<dbReference type="Pfam" id="PF02812">
    <property type="entry name" value="ELFV_dehydrog_N"/>
    <property type="match status" value="1"/>
</dbReference>
<feature type="binding site" evidence="5">
    <location>
        <position position="69"/>
    </location>
    <ligand>
        <name>substrate</name>
    </ligand>
</feature>
<dbReference type="InterPro" id="IPR006096">
    <property type="entry name" value="Glu/Leu/Phe/Val/Trp_DH_C"/>
</dbReference>
<evidence type="ECO:0000259" key="8">
    <source>
        <dbReference type="SMART" id="SM00839"/>
    </source>
</evidence>
<feature type="active site" description="Proton donor" evidence="4">
    <location>
        <position position="105"/>
    </location>
</feature>
<comment type="caution">
    <text evidence="9">The sequence shown here is derived from an EMBL/GenBank/DDBJ whole genome shotgun (WGS) entry which is preliminary data.</text>
</comment>
<evidence type="ECO:0000256" key="4">
    <source>
        <dbReference type="PIRSR" id="PIRSR000185-1"/>
    </source>
</evidence>
<dbReference type="SMART" id="SM00839">
    <property type="entry name" value="ELFV_dehydrog"/>
    <property type="match status" value="1"/>
</dbReference>
<accession>A0A5A5TBF9</accession>
<dbReference type="SUPFAM" id="SSF51735">
    <property type="entry name" value="NAD(P)-binding Rossmann-fold domains"/>
    <property type="match status" value="1"/>
</dbReference>
<organism evidence="9 10">
    <name type="scientific">Dictyobacter arantiisoli</name>
    <dbReference type="NCBI Taxonomy" id="2014874"/>
    <lineage>
        <taxon>Bacteria</taxon>
        <taxon>Bacillati</taxon>
        <taxon>Chloroflexota</taxon>
        <taxon>Ktedonobacteria</taxon>
        <taxon>Ktedonobacterales</taxon>
        <taxon>Dictyobacteraceae</taxon>
        <taxon>Dictyobacter</taxon>
    </lineage>
</organism>
<evidence type="ECO:0000313" key="9">
    <source>
        <dbReference type="EMBL" id="GCF08254.1"/>
    </source>
</evidence>
<dbReference type="PANTHER" id="PTHR11606">
    <property type="entry name" value="GLUTAMATE DEHYDROGENASE"/>
    <property type="match status" value="1"/>
</dbReference>
<dbReference type="Gene3D" id="3.40.50.720">
    <property type="entry name" value="NAD(P)-binding Rossmann-like Domain"/>
    <property type="match status" value="1"/>
</dbReference>
<evidence type="ECO:0000256" key="2">
    <source>
        <dbReference type="ARBA" id="ARBA00023002"/>
    </source>
</evidence>
<proteinExistence type="inferred from homology"/>
<dbReference type="RefSeq" id="WP_149401245.1">
    <property type="nucleotide sequence ID" value="NZ_BIXY01000020.1"/>
</dbReference>
<dbReference type="InterPro" id="IPR033524">
    <property type="entry name" value="Glu/Leu/Phe/Val_DH_AS"/>
</dbReference>
<dbReference type="InterPro" id="IPR006097">
    <property type="entry name" value="Glu/Leu/Phe/Val/Trp_DH_dimer"/>
</dbReference>
<name>A0A5A5TBF9_9CHLR</name>
<dbReference type="CDD" id="cd01076">
    <property type="entry name" value="NAD_bind_1_Glu_DH"/>
    <property type="match status" value="1"/>
</dbReference>
<protein>
    <recommendedName>
        <fullName evidence="3">Glutamate dehydrogenase</fullName>
    </recommendedName>
</protein>
<gene>
    <name evidence="9" type="ORF">KDI_18180</name>
</gene>
<feature type="binding site" evidence="5">
    <location>
        <position position="93"/>
    </location>
    <ligand>
        <name>substrate</name>
    </ligand>
</feature>